<dbReference type="InterPro" id="IPR036034">
    <property type="entry name" value="PDZ_sf"/>
</dbReference>
<dbReference type="AlphaFoldDB" id="A0A1V9YXM9"/>
<proteinExistence type="predicted"/>
<evidence type="ECO:0000313" key="3">
    <source>
        <dbReference type="Proteomes" id="UP000243579"/>
    </source>
</evidence>
<dbReference type="Gene3D" id="2.30.42.10">
    <property type="match status" value="1"/>
</dbReference>
<feature type="compositionally biased region" description="Low complexity" evidence="1">
    <location>
        <begin position="198"/>
        <end position="208"/>
    </location>
</feature>
<feature type="compositionally biased region" description="Polar residues" evidence="1">
    <location>
        <begin position="174"/>
        <end position="191"/>
    </location>
</feature>
<name>A0A1V9YXM9_ACHHY</name>
<protein>
    <recommendedName>
        <fullName evidence="4">PDZ domain-containing protein</fullName>
    </recommendedName>
</protein>
<evidence type="ECO:0008006" key="4">
    <source>
        <dbReference type="Google" id="ProtNLM"/>
    </source>
</evidence>
<reference evidence="2 3" key="1">
    <citation type="journal article" date="2014" name="Genome Biol. Evol.">
        <title>The secreted proteins of Achlya hypogyna and Thraustotheca clavata identify the ancestral oomycete secretome and reveal gene acquisitions by horizontal gene transfer.</title>
        <authorList>
            <person name="Misner I."/>
            <person name="Blouin N."/>
            <person name="Leonard G."/>
            <person name="Richards T.A."/>
            <person name="Lane C.E."/>
        </authorList>
    </citation>
    <scope>NUCLEOTIDE SEQUENCE [LARGE SCALE GENOMIC DNA]</scope>
    <source>
        <strain evidence="2 3">ATCC 48635</strain>
    </source>
</reference>
<dbReference type="EMBL" id="JNBR01000642">
    <property type="protein sequence ID" value="OQR90290.1"/>
    <property type="molecule type" value="Genomic_DNA"/>
</dbReference>
<keyword evidence="3" id="KW-1185">Reference proteome</keyword>
<dbReference type="SUPFAM" id="SSF50156">
    <property type="entry name" value="PDZ domain-like"/>
    <property type="match status" value="1"/>
</dbReference>
<dbReference type="Proteomes" id="UP000243579">
    <property type="component" value="Unassembled WGS sequence"/>
</dbReference>
<sequence>MHQLALTRAEDGDWHELCDLAENLPHSIMVADDFGMLPLHWACTEPTVPLATLELLLRVFPAAAETKNLSGMLPLHVAIANKLPAVHLNCLVTVFPGAVFVKGGDDLFPAEMARKHRLPEHSVNVLKKSVSLPDRRASLGARMSSVGASLSLHRLPSEATRCRRTALVDSSSLKSFNRSPSQASTTSSVLSRSALEGQRAMSQSTSSASLRSLDAMDDAIEYISTDLRDLTGQLASLGTALRAAPRVRNVLWNPGDRLGMALDCVEDGIGARIKRFTGGSQALGVDQLCVGDVLVAVNDVGVATVPFATVCNFLKKTNVTCKLAFEAPYDPDLPYTSSSSSSVAADPVGDDAVYTNVASVLEATLAKVQSIEDMVRLSSVMAV</sequence>
<dbReference type="SUPFAM" id="SSF48403">
    <property type="entry name" value="Ankyrin repeat"/>
    <property type="match status" value="1"/>
</dbReference>
<dbReference type="OrthoDB" id="10254686at2759"/>
<dbReference type="InterPro" id="IPR036770">
    <property type="entry name" value="Ankyrin_rpt-contain_sf"/>
</dbReference>
<dbReference type="Gene3D" id="1.25.40.20">
    <property type="entry name" value="Ankyrin repeat-containing domain"/>
    <property type="match status" value="1"/>
</dbReference>
<evidence type="ECO:0000256" key="1">
    <source>
        <dbReference type="SAM" id="MobiDB-lite"/>
    </source>
</evidence>
<organism evidence="2 3">
    <name type="scientific">Achlya hypogyna</name>
    <name type="common">Oomycete</name>
    <name type="synonym">Protoachlya hypogyna</name>
    <dbReference type="NCBI Taxonomy" id="1202772"/>
    <lineage>
        <taxon>Eukaryota</taxon>
        <taxon>Sar</taxon>
        <taxon>Stramenopiles</taxon>
        <taxon>Oomycota</taxon>
        <taxon>Saprolegniomycetes</taxon>
        <taxon>Saprolegniales</taxon>
        <taxon>Achlyaceae</taxon>
        <taxon>Achlya</taxon>
    </lineage>
</organism>
<comment type="caution">
    <text evidence="2">The sequence shown here is derived from an EMBL/GenBank/DDBJ whole genome shotgun (WGS) entry which is preliminary data.</text>
</comment>
<accession>A0A1V9YXM9</accession>
<gene>
    <name evidence="2" type="ORF">ACHHYP_05650</name>
</gene>
<evidence type="ECO:0000313" key="2">
    <source>
        <dbReference type="EMBL" id="OQR90290.1"/>
    </source>
</evidence>
<feature type="region of interest" description="Disordered" evidence="1">
    <location>
        <begin position="174"/>
        <end position="208"/>
    </location>
</feature>